<evidence type="ECO:0000313" key="1">
    <source>
        <dbReference type="EMBL" id="KAA9339339.1"/>
    </source>
</evidence>
<evidence type="ECO:0000313" key="2">
    <source>
        <dbReference type="Proteomes" id="UP000326380"/>
    </source>
</evidence>
<dbReference type="AlphaFoldDB" id="A0A7L4ZTY5"/>
<accession>A0A7L4ZTY5</accession>
<keyword evidence="2" id="KW-1185">Reference proteome</keyword>
<protein>
    <submittedName>
        <fullName evidence="1">Uncharacterized protein</fullName>
    </submittedName>
</protein>
<name>A0A7L4ZTY5_9BACT</name>
<dbReference type="RefSeq" id="WP_151076987.1">
    <property type="nucleotide sequence ID" value="NZ_CP047647.1"/>
</dbReference>
<dbReference type="EMBL" id="VTWU01000001">
    <property type="protein sequence ID" value="KAA9339339.1"/>
    <property type="molecule type" value="Genomic_DNA"/>
</dbReference>
<proteinExistence type="predicted"/>
<gene>
    <name evidence="1" type="ORF">F0P96_01555</name>
</gene>
<reference evidence="1 2" key="1">
    <citation type="submission" date="2019-09" db="EMBL/GenBank/DDBJ databases">
        <title>Genome sequence of Hymenobacter sp. M3.</title>
        <authorList>
            <person name="Srinivasan S."/>
        </authorList>
    </citation>
    <scope>NUCLEOTIDE SEQUENCE [LARGE SCALE GENOMIC DNA]</scope>
    <source>
        <strain evidence="1 2">M3</strain>
    </source>
</reference>
<organism evidence="1 2">
    <name type="scientific">Hymenobacter busanensis</name>
    <dbReference type="NCBI Taxonomy" id="2607656"/>
    <lineage>
        <taxon>Bacteria</taxon>
        <taxon>Pseudomonadati</taxon>
        <taxon>Bacteroidota</taxon>
        <taxon>Cytophagia</taxon>
        <taxon>Cytophagales</taxon>
        <taxon>Hymenobacteraceae</taxon>
        <taxon>Hymenobacter</taxon>
    </lineage>
</organism>
<sequence>MLLSFLVLLALAVVGVLLHLGRAASPSSTIPAAPAVEPAPLPKVPNDKLVVVLGAPYGEVLDAASRFVAAYPGAHIDLLRIEPGVVAAVFPADISVDWFYFCVNFLDCPLDVTYSSAVKVRGWATLPVVTRDEQAALPEPVMVFVSADDTEYAHVYLATSAGHNYKVSFQGNMVPVQVRESGVETYSPPPFSADELQQFTPESVAAAQL</sequence>
<comment type="caution">
    <text evidence="1">The sequence shown here is derived from an EMBL/GenBank/DDBJ whole genome shotgun (WGS) entry which is preliminary data.</text>
</comment>
<dbReference type="Proteomes" id="UP000326380">
    <property type="component" value="Unassembled WGS sequence"/>
</dbReference>